<feature type="compositionally biased region" description="Basic and acidic residues" evidence="1">
    <location>
        <begin position="89"/>
        <end position="107"/>
    </location>
</feature>
<dbReference type="Proteomes" id="UP000539146">
    <property type="component" value="Unassembled WGS sequence"/>
</dbReference>
<evidence type="ECO:0000313" key="3">
    <source>
        <dbReference type="EMBL" id="NUU26868.1"/>
    </source>
</evidence>
<gene>
    <name evidence="3" type="ORF">HP467_01900</name>
</gene>
<name>A0A850DQL5_9MICO</name>
<organism evidence="3 4">
    <name type="scientific">Curtobacterium citreum</name>
    <dbReference type="NCBI Taxonomy" id="2036"/>
    <lineage>
        <taxon>Bacteria</taxon>
        <taxon>Bacillati</taxon>
        <taxon>Actinomycetota</taxon>
        <taxon>Actinomycetes</taxon>
        <taxon>Micrococcales</taxon>
        <taxon>Microbacteriaceae</taxon>
        <taxon>Curtobacterium</taxon>
    </lineage>
</organism>
<dbReference type="EMBL" id="JABMCG010000062">
    <property type="protein sequence ID" value="NUU26868.1"/>
    <property type="molecule type" value="Genomic_DNA"/>
</dbReference>
<feature type="chain" id="PRO_5039444499" description="Lipoprotein" evidence="2">
    <location>
        <begin position="23"/>
        <end position="130"/>
    </location>
</feature>
<evidence type="ECO:0008006" key="5">
    <source>
        <dbReference type="Google" id="ProtNLM"/>
    </source>
</evidence>
<protein>
    <recommendedName>
        <fullName evidence="5">Lipoprotein</fullName>
    </recommendedName>
</protein>
<reference evidence="3 4" key="1">
    <citation type="submission" date="2020-05" db="EMBL/GenBank/DDBJ databases">
        <title>Genome Sequencing of Type Strains.</title>
        <authorList>
            <person name="Lemaire J.F."/>
            <person name="Inderbitzin P."/>
            <person name="Gregorio O.A."/>
            <person name="Collins S.B."/>
            <person name="Wespe N."/>
            <person name="Knight-Connoni V."/>
        </authorList>
    </citation>
    <scope>NUCLEOTIDE SEQUENCE [LARGE SCALE GENOMIC DNA]</scope>
    <source>
        <strain evidence="3 4">DSM 20512</strain>
    </source>
</reference>
<dbReference type="AlphaFoldDB" id="A0A850DQL5"/>
<evidence type="ECO:0000256" key="1">
    <source>
        <dbReference type="SAM" id="MobiDB-lite"/>
    </source>
</evidence>
<feature type="region of interest" description="Disordered" evidence="1">
    <location>
        <begin position="89"/>
        <end position="109"/>
    </location>
</feature>
<keyword evidence="2" id="KW-0732">Signal</keyword>
<comment type="caution">
    <text evidence="3">The sequence shown here is derived from an EMBL/GenBank/DDBJ whole genome shotgun (WGS) entry which is preliminary data.</text>
</comment>
<dbReference type="PROSITE" id="PS51257">
    <property type="entry name" value="PROKAR_LIPOPROTEIN"/>
    <property type="match status" value="1"/>
</dbReference>
<proteinExistence type="predicted"/>
<evidence type="ECO:0000256" key="2">
    <source>
        <dbReference type="SAM" id="SignalP"/>
    </source>
</evidence>
<sequence length="130" mass="13901">MKRQLSIAAGVLAAALVLTGCAGGNADKDAVSKLALKERTMTAGQTEKVAGAWEWKNGWLVLVRVDGKNSTGRYTDWNAYAFAPKGDSWTKTRDELADPADKPESTPHKATCLALAQTDSEVKSCDDLSD</sequence>
<feature type="signal peptide" evidence="2">
    <location>
        <begin position="1"/>
        <end position="22"/>
    </location>
</feature>
<evidence type="ECO:0000313" key="4">
    <source>
        <dbReference type="Proteomes" id="UP000539146"/>
    </source>
</evidence>
<dbReference type="RefSeq" id="WP_175325034.1">
    <property type="nucleotide sequence ID" value="NZ_JABMCG010000062.1"/>
</dbReference>
<accession>A0A850DQL5</accession>